<comment type="similarity">
    <text evidence="1">Belongs to the MlaA family.</text>
</comment>
<accession>D5BPR1</accession>
<dbReference type="PANTHER" id="PTHR30035">
    <property type="entry name" value="LIPOPROTEIN VACJ-RELATED"/>
    <property type="match status" value="1"/>
</dbReference>
<name>D5BPR1_PUNMI</name>
<dbReference type="RefSeq" id="WP_013047190.1">
    <property type="nucleotide sequence ID" value="NC_014010.1"/>
</dbReference>
<dbReference type="GO" id="GO:0016020">
    <property type="term" value="C:membrane"/>
    <property type="evidence" value="ECO:0007669"/>
    <property type="project" value="InterPro"/>
</dbReference>
<reference evidence="4 5" key="1">
    <citation type="journal article" date="2010" name="J. Bacteriol.">
        <title>Complete genome sequence of "Candidatus Puniceispirillum marinum" IMCC1322, a representative of the SAR116 clade in the Alphaproteobacteria.</title>
        <authorList>
            <person name="Oh H.M."/>
            <person name="Kwon K.K."/>
            <person name="Kang I."/>
            <person name="Kang S.G."/>
            <person name="Lee J.H."/>
            <person name="Kim S.J."/>
            <person name="Cho J.C."/>
        </authorList>
    </citation>
    <scope>NUCLEOTIDE SEQUENCE [LARGE SCALE GENOMIC DNA]</scope>
    <source>
        <strain evidence="4 5">IMCC1322</strain>
    </source>
</reference>
<gene>
    <name evidence="4" type="ordered locus">SAR116_2320</name>
</gene>
<evidence type="ECO:0000256" key="3">
    <source>
        <dbReference type="SAM" id="SignalP"/>
    </source>
</evidence>
<dbReference type="EMBL" id="CP001751">
    <property type="protein sequence ID" value="ADE40563.1"/>
    <property type="molecule type" value="Genomic_DNA"/>
</dbReference>
<dbReference type="AlphaFoldDB" id="D5BPR1"/>
<evidence type="ECO:0000313" key="4">
    <source>
        <dbReference type="EMBL" id="ADE40563.1"/>
    </source>
</evidence>
<dbReference type="PROSITE" id="PS51257">
    <property type="entry name" value="PROKAR_LIPOPROTEIN"/>
    <property type="match status" value="1"/>
</dbReference>
<dbReference type="HOGENOM" id="CLU_059326_3_0_5"/>
<dbReference type="KEGG" id="apb:SAR116_2320"/>
<dbReference type="GO" id="GO:0120010">
    <property type="term" value="P:intermembrane phospholipid transfer"/>
    <property type="evidence" value="ECO:0007669"/>
    <property type="project" value="TreeGrafter"/>
</dbReference>
<dbReference type="EC" id="2.1.1.-" evidence="4"/>
<dbReference type="eggNOG" id="COG2853">
    <property type="taxonomic scope" value="Bacteria"/>
</dbReference>
<keyword evidence="4" id="KW-0449">Lipoprotein</keyword>
<dbReference type="GO" id="GO:0008168">
    <property type="term" value="F:methyltransferase activity"/>
    <property type="evidence" value="ECO:0007669"/>
    <property type="project" value="UniProtKB-KW"/>
</dbReference>
<sequence>MTTGRCIQILRSHILILTSIGTFAACSSVPETQRSDMRDRYEDSNRAVFDFNMGFDTYVVEPVASGYRKAVPEGGQTAIAHHLAWAGLPSTAINSSLQGKYENAGLAVLNFAINGLTLGFVDLMGDDAAPIYKEDFGQTLAAADIDEGSYLMVPFLGPHTTRSLTGRVVDMVMNPYSIVEAGAPLQTWQTARAPAAAVSFRAANFEAFNDVKYNALDPYARTRSVYYQQRNGLLGDKLRGGGTSSADDEFEDFFGEDG</sequence>
<dbReference type="PANTHER" id="PTHR30035:SF3">
    <property type="entry name" value="INTERMEMBRANE PHOSPHOLIPID TRANSPORT SYSTEM LIPOPROTEIN MLAA"/>
    <property type="match status" value="1"/>
</dbReference>
<keyword evidence="5" id="KW-1185">Reference proteome</keyword>
<evidence type="ECO:0000313" key="5">
    <source>
        <dbReference type="Proteomes" id="UP000007460"/>
    </source>
</evidence>
<dbReference type="PRINTS" id="PR01805">
    <property type="entry name" value="VACJLIPOPROT"/>
</dbReference>
<evidence type="ECO:0000256" key="1">
    <source>
        <dbReference type="ARBA" id="ARBA00010634"/>
    </source>
</evidence>
<feature type="signal peptide" evidence="3">
    <location>
        <begin position="1"/>
        <end position="24"/>
    </location>
</feature>
<proteinExistence type="inferred from homology"/>
<feature type="chain" id="PRO_5003070027" evidence="3">
    <location>
        <begin position="25"/>
        <end position="258"/>
    </location>
</feature>
<dbReference type="InterPro" id="IPR007428">
    <property type="entry name" value="MlaA"/>
</dbReference>
<keyword evidence="2 3" id="KW-0732">Signal</keyword>
<dbReference type="STRING" id="488538.SAR116_2320"/>
<dbReference type="Pfam" id="PF04333">
    <property type="entry name" value="MlaA"/>
    <property type="match status" value="1"/>
</dbReference>
<keyword evidence="4" id="KW-0489">Methyltransferase</keyword>
<keyword evidence="4" id="KW-0808">Transferase</keyword>
<dbReference type="Proteomes" id="UP000007460">
    <property type="component" value="Chromosome"/>
</dbReference>
<evidence type="ECO:0000256" key="2">
    <source>
        <dbReference type="ARBA" id="ARBA00022729"/>
    </source>
</evidence>
<dbReference type="GO" id="GO:0032259">
    <property type="term" value="P:methylation"/>
    <property type="evidence" value="ECO:0007669"/>
    <property type="project" value="UniProtKB-KW"/>
</dbReference>
<protein>
    <submittedName>
        <fullName evidence="4">VacJ-like lipoprotein, putative</fullName>
        <ecNumber evidence="4">2.1.1.-</ecNumber>
    </submittedName>
</protein>
<organism evidence="4 5">
    <name type="scientific">Puniceispirillum marinum (strain IMCC1322)</name>
    <dbReference type="NCBI Taxonomy" id="488538"/>
    <lineage>
        <taxon>Bacteria</taxon>
        <taxon>Pseudomonadati</taxon>
        <taxon>Pseudomonadota</taxon>
        <taxon>Alphaproteobacteria</taxon>
        <taxon>Candidatus Puniceispirillales</taxon>
        <taxon>Candidatus Puniceispirillaceae</taxon>
        <taxon>Candidatus Puniceispirillum</taxon>
    </lineage>
</organism>